<dbReference type="KEGG" id="pda:103705884"/>
<sequence>MMDQKKPLLRLSALLFFLSCLLLPLVAAPLYRNLAVRIQEPPLPEVTDQVMFREARMMKEEMTTRDIEVDDYPGSGANNRHDPGTPGRA</sequence>
<proteinExistence type="predicted"/>
<evidence type="ECO:0000256" key="2">
    <source>
        <dbReference type="SAM" id="SignalP"/>
    </source>
</evidence>
<evidence type="ECO:0000313" key="3">
    <source>
        <dbReference type="Proteomes" id="UP000228380"/>
    </source>
</evidence>
<accession>A0A8B7BYF0</accession>
<dbReference type="GeneID" id="103705884"/>
<evidence type="ECO:0000256" key="1">
    <source>
        <dbReference type="SAM" id="MobiDB-lite"/>
    </source>
</evidence>
<dbReference type="Proteomes" id="UP000228380">
    <property type="component" value="Chromosome 12"/>
</dbReference>
<dbReference type="PANTHER" id="PTHR33474">
    <property type="entry name" value="TRANSMEMBRANE PROTEIN"/>
    <property type="match status" value="1"/>
</dbReference>
<keyword evidence="3" id="KW-1185">Reference proteome</keyword>
<reference evidence="3" key="1">
    <citation type="journal article" date="2019" name="Nat. Commun.">
        <title>Genome-wide association mapping of date palm fruit traits.</title>
        <authorList>
            <person name="Hazzouri K.M."/>
            <person name="Gros-Balthazard M."/>
            <person name="Flowers J.M."/>
            <person name="Copetti D."/>
            <person name="Lemansour A."/>
            <person name="Lebrun M."/>
            <person name="Masmoudi K."/>
            <person name="Ferrand S."/>
            <person name="Dhar M.I."/>
            <person name="Fresquez Z.A."/>
            <person name="Rosas U."/>
            <person name="Zhang J."/>
            <person name="Talag J."/>
            <person name="Lee S."/>
            <person name="Kudrna D."/>
            <person name="Powell R.F."/>
            <person name="Leitch I.J."/>
            <person name="Krueger R.R."/>
            <person name="Wing R.A."/>
            <person name="Amiri K.M.A."/>
            <person name="Purugganan M.D."/>
        </authorList>
    </citation>
    <scope>NUCLEOTIDE SEQUENCE [LARGE SCALE GENOMIC DNA]</scope>
    <source>
        <strain evidence="3">cv. Khalas</strain>
    </source>
</reference>
<feature type="region of interest" description="Disordered" evidence="1">
    <location>
        <begin position="63"/>
        <end position="89"/>
    </location>
</feature>
<dbReference type="OrthoDB" id="693939at2759"/>
<dbReference type="AlphaFoldDB" id="A0A8B7BYF0"/>
<protein>
    <submittedName>
        <fullName evidence="4">Uncharacterized protein LOC103705884 isoform X1</fullName>
    </submittedName>
</protein>
<keyword evidence="2" id="KW-0732">Signal</keyword>
<dbReference type="RefSeq" id="XP_008787989.1">
    <property type="nucleotide sequence ID" value="XM_008789767.4"/>
</dbReference>
<name>A0A8B7BYF0_PHODC</name>
<reference evidence="4" key="2">
    <citation type="submission" date="2025-08" db="UniProtKB">
        <authorList>
            <consortium name="RefSeq"/>
        </authorList>
    </citation>
    <scope>IDENTIFICATION</scope>
    <source>
        <tissue evidence="4">Young leaves</tissue>
    </source>
</reference>
<feature type="signal peptide" evidence="2">
    <location>
        <begin position="1"/>
        <end position="27"/>
    </location>
</feature>
<feature type="chain" id="PRO_5034116416" evidence="2">
    <location>
        <begin position="28"/>
        <end position="89"/>
    </location>
</feature>
<evidence type="ECO:0000313" key="4">
    <source>
        <dbReference type="RefSeq" id="XP_008787989.1"/>
    </source>
</evidence>
<dbReference type="PANTHER" id="PTHR33474:SF28">
    <property type="entry name" value="OS01G0815400 PROTEIN"/>
    <property type="match status" value="1"/>
</dbReference>
<gene>
    <name evidence="4" type="primary">LOC103705884</name>
</gene>
<organism evidence="3 4">
    <name type="scientific">Phoenix dactylifera</name>
    <name type="common">Date palm</name>
    <dbReference type="NCBI Taxonomy" id="42345"/>
    <lineage>
        <taxon>Eukaryota</taxon>
        <taxon>Viridiplantae</taxon>
        <taxon>Streptophyta</taxon>
        <taxon>Embryophyta</taxon>
        <taxon>Tracheophyta</taxon>
        <taxon>Spermatophyta</taxon>
        <taxon>Magnoliopsida</taxon>
        <taxon>Liliopsida</taxon>
        <taxon>Arecaceae</taxon>
        <taxon>Coryphoideae</taxon>
        <taxon>Phoeniceae</taxon>
        <taxon>Phoenix</taxon>
    </lineage>
</organism>